<comment type="pathway">
    <text evidence="4 5">Amino-acid degradation; L-kynurenine degradation; L-alanine and anthranilate from L-kynurenine: step 1/1.</text>
</comment>
<proteinExistence type="inferred from homology"/>
<protein>
    <recommendedName>
        <fullName evidence="4 5">Kynureninase</fullName>
        <ecNumber evidence="4 5">3.7.1.3</ecNumber>
    </recommendedName>
    <alternativeName>
        <fullName evidence="4">Biosynthesis of nicotinic acid protein 5</fullName>
    </alternativeName>
    <alternativeName>
        <fullName evidence="4">L-kynurenine hydrolase</fullName>
    </alternativeName>
</protein>
<dbReference type="Pfam" id="PF22580">
    <property type="entry name" value="KYNU_C"/>
    <property type="match status" value="1"/>
</dbReference>
<dbReference type="UniPathway" id="UPA00334">
    <property type="reaction ID" value="UER00455"/>
</dbReference>
<comment type="caution">
    <text evidence="4">Lacks conserved residue(s) required for the propagation of feature annotation.</text>
</comment>
<evidence type="ECO:0000256" key="1">
    <source>
        <dbReference type="ARBA" id="ARBA00022642"/>
    </source>
</evidence>
<keyword evidence="4 5" id="KW-0963">Cytoplasm</keyword>
<dbReference type="InterPro" id="IPR010111">
    <property type="entry name" value="Kynureninase"/>
</dbReference>
<dbReference type="GO" id="GO:0030429">
    <property type="term" value="F:kynureninase activity"/>
    <property type="evidence" value="ECO:0007669"/>
    <property type="project" value="UniProtKB-UniRule"/>
</dbReference>
<dbReference type="Gene3D" id="3.90.1150.10">
    <property type="entry name" value="Aspartate Aminotransferase, domain 1"/>
    <property type="match status" value="2"/>
</dbReference>
<feature type="binding site" evidence="4">
    <location>
        <position position="221"/>
    </location>
    <ligand>
        <name>pyridoxal 5'-phosphate</name>
        <dbReference type="ChEBI" id="CHEBI:597326"/>
    </ligand>
</feature>
<dbReference type="HAMAP" id="MF_01970">
    <property type="entry name" value="Kynureninase"/>
    <property type="match status" value="1"/>
</dbReference>
<dbReference type="EMBL" id="ML769471">
    <property type="protein sequence ID" value="KAE9399295.1"/>
    <property type="molecule type" value="Genomic_DNA"/>
</dbReference>
<organism evidence="7 8">
    <name type="scientific">Gymnopus androsaceus JB14</name>
    <dbReference type="NCBI Taxonomy" id="1447944"/>
    <lineage>
        <taxon>Eukaryota</taxon>
        <taxon>Fungi</taxon>
        <taxon>Dikarya</taxon>
        <taxon>Basidiomycota</taxon>
        <taxon>Agaricomycotina</taxon>
        <taxon>Agaricomycetes</taxon>
        <taxon>Agaricomycetidae</taxon>
        <taxon>Agaricales</taxon>
        <taxon>Marasmiineae</taxon>
        <taxon>Omphalotaceae</taxon>
        <taxon>Gymnopus</taxon>
    </lineage>
</organism>
<evidence type="ECO:0000256" key="3">
    <source>
        <dbReference type="ARBA" id="ARBA00022898"/>
    </source>
</evidence>
<feature type="binding site" evidence="4">
    <location>
        <position position="189"/>
    </location>
    <ligand>
        <name>pyridoxal 5'-phosphate</name>
        <dbReference type="ChEBI" id="CHEBI:597326"/>
    </ligand>
</feature>
<keyword evidence="2 4" id="KW-0378">Hydrolase</keyword>
<feature type="binding site" evidence="4">
    <location>
        <position position="218"/>
    </location>
    <ligand>
        <name>pyridoxal 5'-phosphate</name>
        <dbReference type="ChEBI" id="CHEBI:597326"/>
    </ligand>
</feature>
<dbReference type="NCBIfam" id="TIGR01814">
    <property type="entry name" value="kynureninase"/>
    <property type="match status" value="1"/>
</dbReference>
<dbReference type="PIRSF" id="PIRSF038800">
    <property type="entry name" value="KYNU"/>
    <property type="match status" value="1"/>
</dbReference>
<comment type="subunit">
    <text evidence="4 5">Homodimer.</text>
</comment>
<dbReference type="GO" id="GO:0034354">
    <property type="term" value="P:'de novo' NAD+ biosynthetic process from L-tryptophan"/>
    <property type="evidence" value="ECO:0007669"/>
    <property type="project" value="UniProtKB-UniRule"/>
</dbReference>
<dbReference type="UniPathway" id="UPA00253">
    <property type="reaction ID" value="UER00329"/>
</dbReference>
<gene>
    <name evidence="4" type="primary">BNA5</name>
    <name evidence="7" type="ORF">BT96DRAFT_965687</name>
</gene>
<dbReference type="InterPro" id="IPR015421">
    <property type="entry name" value="PyrdxlP-dep_Trfase_major"/>
</dbReference>
<feature type="binding site" evidence="4">
    <location>
        <position position="106"/>
    </location>
    <ligand>
        <name>pyridoxal 5'-phosphate</name>
        <dbReference type="ChEBI" id="CHEBI:597326"/>
    </ligand>
</feature>
<dbReference type="Proteomes" id="UP000799118">
    <property type="component" value="Unassembled WGS sequence"/>
</dbReference>
<feature type="domain" description="Aminotransferase class V" evidence="6">
    <location>
        <begin position="67"/>
        <end position="272"/>
    </location>
</feature>
<sequence>MSSVPELPLRNEFLLPTNGDVGANRLLNESTKPCTYLCGNSLGLMSKRSKELIEEEMNVWATRGVVGHFDHPHKREWVALADQAEPYFAEIVGAKEKEVACMSTLTTNLHLMMDSFYKPTAERYKILCEAKAFPSDQYAFASQAQAHGLDPAKVILEVSPRPGEFYLREEDILAIIQSEGSSIALVIFSGVQYYTGQWFPMEIITRKAKEQGCICGWDLAHAVGNVPLSLHEWDVDFAVWCTYKYLNSGPGGIAGIYVHEKWNDSMRPKYAGWWGHNPSTRFTMPRKFSPIEGASGYQQKRSIMLTDYLEKLLWQSKYFVPVGDIEPKYQQGHGKPGFTIITPHDSKDRGAQLSLFFLPMGTGVMQKILESLQSHGVIGDERQPDVIRLAPVHLYNNEADCETAVKFLEIAFDELV</sequence>
<evidence type="ECO:0000256" key="5">
    <source>
        <dbReference type="PIRNR" id="PIRNR038800"/>
    </source>
</evidence>
<feature type="modified residue" description="N6-(pyridoxal phosphate)lysine" evidence="4">
    <location>
        <position position="244"/>
    </location>
</feature>
<dbReference type="GO" id="GO:0019441">
    <property type="term" value="P:L-tryptophan catabolic process to kynurenine"/>
    <property type="evidence" value="ECO:0007669"/>
    <property type="project" value="TreeGrafter"/>
</dbReference>
<evidence type="ECO:0000256" key="2">
    <source>
        <dbReference type="ARBA" id="ARBA00022801"/>
    </source>
</evidence>
<comment type="cofactor">
    <cofactor evidence="4 5">
        <name>pyridoxal 5'-phosphate</name>
        <dbReference type="ChEBI" id="CHEBI:597326"/>
    </cofactor>
</comment>
<comment type="catalytic activity">
    <reaction evidence="5">
        <text>3-hydroxy-L-kynurenine + H2O = 3-hydroxyanthranilate + L-alanine + H(+)</text>
        <dbReference type="Rhea" id="RHEA:25143"/>
        <dbReference type="ChEBI" id="CHEBI:15377"/>
        <dbReference type="ChEBI" id="CHEBI:15378"/>
        <dbReference type="ChEBI" id="CHEBI:36559"/>
        <dbReference type="ChEBI" id="CHEBI:57972"/>
        <dbReference type="ChEBI" id="CHEBI:58125"/>
        <dbReference type="EC" id="3.7.1.3"/>
    </reaction>
</comment>
<evidence type="ECO:0000259" key="6">
    <source>
        <dbReference type="Pfam" id="PF00266"/>
    </source>
</evidence>
<dbReference type="EC" id="3.7.1.3" evidence="4 5"/>
<keyword evidence="8" id="KW-1185">Reference proteome</keyword>
<comment type="pathway">
    <text evidence="4 5">Cofactor biosynthesis; NAD(+) biosynthesis; quinolinate from L-kynurenine: step 2/3.</text>
</comment>
<feature type="binding site" evidence="4">
    <location>
        <position position="105"/>
    </location>
    <ligand>
        <name>pyridoxal 5'-phosphate</name>
        <dbReference type="ChEBI" id="CHEBI:597326"/>
    </ligand>
</feature>
<keyword evidence="1 4" id="KW-0662">Pyridine nucleotide biosynthesis</keyword>
<dbReference type="GO" id="GO:0043420">
    <property type="term" value="P:anthranilate metabolic process"/>
    <property type="evidence" value="ECO:0007669"/>
    <property type="project" value="UniProtKB-UniRule"/>
</dbReference>
<dbReference type="SUPFAM" id="SSF53383">
    <property type="entry name" value="PLP-dependent transferases"/>
    <property type="match status" value="1"/>
</dbReference>
<comment type="similarity">
    <text evidence="4 5">Belongs to the kynureninase family.</text>
</comment>
<dbReference type="GO" id="GO:0097053">
    <property type="term" value="P:L-kynurenine catabolic process"/>
    <property type="evidence" value="ECO:0007669"/>
    <property type="project" value="UniProtKB-UniRule"/>
</dbReference>
<dbReference type="PANTHER" id="PTHR14084">
    <property type="entry name" value="KYNURENINASE"/>
    <property type="match status" value="1"/>
</dbReference>
<feature type="binding site" evidence="4">
    <location>
        <position position="273"/>
    </location>
    <ligand>
        <name>pyridoxal 5'-phosphate</name>
        <dbReference type="ChEBI" id="CHEBI:597326"/>
    </ligand>
</feature>
<dbReference type="Gene3D" id="3.40.640.10">
    <property type="entry name" value="Type I PLP-dependent aspartate aminotransferase-like (Major domain)"/>
    <property type="match status" value="1"/>
</dbReference>
<feature type="binding site" evidence="4">
    <location>
        <position position="243"/>
    </location>
    <ligand>
        <name>pyridoxal 5'-phosphate</name>
        <dbReference type="ChEBI" id="CHEBI:597326"/>
    </ligand>
</feature>
<dbReference type="GO" id="GO:0030170">
    <property type="term" value="F:pyridoxal phosphate binding"/>
    <property type="evidence" value="ECO:0007669"/>
    <property type="project" value="UniProtKB-UniRule"/>
</dbReference>
<dbReference type="OrthoDB" id="5978656at2759"/>
<comment type="subcellular location">
    <subcellularLocation>
        <location evidence="4 5">Cytoplasm</location>
    </subcellularLocation>
</comment>
<reference evidence="7" key="1">
    <citation type="journal article" date="2019" name="Environ. Microbiol.">
        <title>Fungal ecological strategies reflected in gene transcription - a case study of two litter decomposers.</title>
        <authorList>
            <person name="Barbi F."/>
            <person name="Kohler A."/>
            <person name="Barry K."/>
            <person name="Baskaran P."/>
            <person name="Daum C."/>
            <person name="Fauchery L."/>
            <person name="Ihrmark K."/>
            <person name="Kuo A."/>
            <person name="LaButti K."/>
            <person name="Lipzen A."/>
            <person name="Morin E."/>
            <person name="Grigoriev I.V."/>
            <person name="Henrissat B."/>
            <person name="Lindahl B."/>
            <person name="Martin F."/>
        </authorList>
    </citation>
    <scope>NUCLEOTIDE SEQUENCE</scope>
    <source>
        <strain evidence="7">JB14</strain>
    </source>
</reference>
<dbReference type="AlphaFoldDB" id="A0A6A4HRC5"/>
<evidence type="ECO:0000313" key="8">
    <source>
        <dbReference type="Proteomes" id="UP000799118"/>
    </source>
</evidence>
<evidence type="ECO:0000313" key="7">
    <source>
        <dbReference type="EMBL" id="KAE9399295.1"/>
    </source>
</evidence>
<evidence type="ECO:0000256" key="4">
    <source>
        <dbReference type="HAMAP-Rule" id="MF_03017"/>
    </source>
</evidence>
<keyword evidence="3 4" id="KW-0663">Pyridoxal phosphate</keyword>
<feature type="binding site" evidence="4">
    <location>
        <begin position="133"/>
        <end position="136"/>
    </location>
    <ligand>
        <name>pyridoxal 5'-phosphate</name>
        <dbReference type="ChEBI" id="CHEBI:597326"/>
    </ligand>
</feature>
<comment type="catalytic activity">
    <reaction evidence="4 5">
        <text>L-kynurenine + H2O = anthranilate + L-alanine + H(+)</text>
        <dbReference type="Rhea" id="RHEA:16813"/>
        <dbReference type="ChEBI" id="CHEBI:15377"/>
        <dbReference type="ChEBI" id="CHEBI:15378"/>
        <dbReference type="ChEBI" id="CHEBI:16567"/>
        <dbReference type="ChEBI" id="CHEBI:57959"/>
        <dbReference type="ChEBI" id="CHEBI:57972"/>
        <dbReference type="EC" id="3.7.1.3"/>
    </reaction>
</comment>
<dbReference type="PANTHER" id="PTHR14084:SF0">
    <property type="entry name" value="KYNURENINASE"/>
    <property type="match status" value="1"/>
</dbReference>
<dbReference type="GO" id="GO:0019805">
    <property type="term" value="P:quinolinate biosynthetic process"/>
    <property type="evidence" value="ECO:0007669"/>
    <property type="project" value="UniProtKB-UniRule"/>
</dbReference>
<comment type="function">
    <text evidence="4 5">Catalyzes the cleavage of L-kynurenine (L-Kyn) and L-3-hydroxykynurenine (L-3OHKyn) into anthranilic acid (AA) and 3-hydroxyanthranilic acid (3-OHAA), respectively.</text>
</comment>
<dbReference type="InterPro" id="IPR015424">
    <property type="entry name" value="PyrdxlP-dep_Trfase"/>
</dbReference>
<dbReference type="InterPro" id="IPR000192">
    <property type="entry name" value="Aminotrans_V_dom"/>
</dbReference>
<accession>A0A6A4HRC5</accession>
<dbReference type="GO" id="GO:0005737">
    <property type="term" value="C:cytoplasm"/>
    <property type="evidence" value="ECO:0007669"/>
    <property type="project" value="UniProtKB-SubCell"/>
</dbReference>
<dbReference type="Pfam" id="PF00266">
    <property type="entry name" value="Aminotran_5"/>
    <property type="match status" value="1"/>
</dbReference>
<dbReference type="InterPro" id="IPR015422">
    <property type="entry name" value="PyrdxlP-dep_Trfase_small"/>
</dbReference>
<dbReference type="FunFam" id="3.40.640.10:FF:000031">
    <property type="entry name" value="Kynureninase"/>
    <property type="match status" value="1"/>
</dbReference>
<name>A0A6A4HRC5_9AGAR</name>